<evidence type="ECO:0000256" key="2">
    <source>
        <dbReference type="ARBA" id="ARBA00022833"/>
    </source>
</evidence>
<evidence type="ECO:0000256" key="1">
    <source>
        <dbReference type="ARBA" id="ARBA00022723"/>
    </source>
</evidence>
<keyword evidence="1" id="KW-0479">Metal-binding</keyword>
<evidence type="ECO:0000313" key="4">
    <source>
        <dbReference type="EMBL" id="UZT29033.1"/>
    </source>
</evidence>
<dbReference type="Pfam" id="PF00383">
    <property type="entry name" value="dCMP_cyt_deam_1"/>
    <property type="match status" value="1"/>
</dbReference>
<sequence length="150" mass="16971">MNCTQNDEKYVSLAIAEAEKSDLRARLGCIAVVSGKVVAKGYNHYRTFSKDKLIEKTCSCHAEIDVLRKCLKQNKMKKIALYVARVTHSGDLVCSAPCSECVDKMRQFKIKTLTYIDENGVTVKQNFNDYISNYHTSGYMALVTKRIKCI</sequence>
<organism evidence="4">
    <name type="scientific">Nucleocytoviricota sp</name>
    <dbReference type="NCBI Taxonomy" id="2809609"/>
    <lineage>
        <taxon>Viruses</taxon>
        <taxon>Varidnaviria</taxon>
        <taxon>Bamfordvirae</taxon>
        <taxon>Nucleocytoviricota</taxon>
    </lineage>
</organism>
<protein>
    <submittedName>
        <fullName evidence="4">Nucleoside deaminase</fullName>
    </submittedName>
</protein>
<dbReference type="GO" id="GO:0008270">
    <property type="term" value="F:zinc ion binding"/>
    <property type="evidence" value="ECO:0007669"/>
    <property type="project" value="InterPro"/>
</dbReference>
<dbReference type="EMBL" id="OP765507">
    <property type="protein sequence ID" value="UZT29033.1"/>
    <property type="molecule type" value="Genomic_DNA"/>
</dbReference>
<dbReference type="GO" id="GO:0016787">
    <property type="term" value="F:hydrolase activity"/>
    <property type="evidence" value="ECO:0007669"/>
    <property type="project" value="InterPro"/>
</dbReference>
<dbReference type="PROSITE" id="PS00903">
    <property type="entry name" value="CYT_DCMP_DEAMINASES_1"/>
    <property type="match status" value="1"/>
</dbReference>
<dbReference type="SUPFAM" id="SSF53927">
    <property type="entry name" value="Cytidine deaminase-like"/>
    <property type="match status" value="1"/>
</dbReference>
<accession>A0A9E8GAQ1</accession>
<dbReference type="Gene3D" id="3.40.140.10">
    <property type="entry name" value="Cytidine Deaminase, domain 2"/>
    <property type="match status" value="1"/>
</dbReference>
<evidence type="ECO:0000259" key="3">
    <source>
        <dbReference type="PROSITE" id="PS51747"/>
    </source>
</evidence>
<feature type="domain" description="CMP/dCMP-type deaminase" evidence="3">
    <location>
        <begin position="5"/>
        <end position="134"/>
    </location>
</feature>
<dbReference type="InterPro" id="IPR016192">
    <property type="entry name" value="APOBEC/CMP_deaminase_Zn-bd"/>
</dbReference>
<dbReference type="InterPro" id="IPR016193">
    <property type="entry name" value="Cytidine_deaminase-like"/>
</dbReference>
<keyword evidence="2" id="KW-0862">Zinc</keyword>
<proteinExistence type="predicted"/>
<reference evidence="4" key="1">
    <citation type="submission" date="2022-10" db="EMBL/GenBank/DDBJ databases">
        <title>Genomics discovery of giant fungal viruses from subsurface oceanic crustal fluids.</title>
        <authorList>
            <person name="Bhattacharjee A.S."/>
            <person name="Schulz F."/>
            <person name="Woyke T."/>
            <person name="Orcutt B.N."/>
            <person name="Matinez Martinez J."/>
        </authorList>
    </citation>
    <scope>NUCLEOTIDE SEQUENCE</scope>
    <source>
        <strain evidence="4">VSAG1.JdFR</strain>
    </source>
</reference>
<name>A0A9E8GAQ1_9VIRU</name>
<dbReference type="InterPro" id="IPR002125">
    <property type="entry name" value="CMP_dCMP_dom"/>
</dbReference>
<dbReference type="PROSITE" id="PS51747">
    <property type="entry name" value="CYT_DCMP_DEAMINASES_2"/>
    <property type="match status" value="1"/>
</dbReference>